<evidence type="ECO:0000313" key="3">
    <source>
        <dbReference type="EMBL" id="MBB6107548.1"/>
    </source>
</evidence>
<dbReference type="InterPro" id="IPR012373">
    <property type="entry name" value="Ferrdict_sens_TM"/>
</dbReference>
<organism evidence="3 4">
    <name type="scientific">Mucilaginibacter lappiensis</name>
    <dbReference type="NCBI Taxonomy" id="354630"/>
    <lineage>
        <taxon>Bacteria</taxon>
        <taxon>Pseudomonadati</taxon>
        <taxon>Bacteroidota</taxon>
        <taxon>Sphingobacteriia</taxon>
        <taxon>Sphingobacteriales</taxon>
        <taxon>Sphingobacteriaceae</taxon>
        <taxon>Mucilaginibacter</taxon>
    </lineage>
</organism>
<comment type="caution">
    <text evidence="3">The sequence shown here is derived from an EMBL/GenBank/DDBJ whole genome shotgun (WGS) entry which is preliminary data.</text>
</comment>
<sequence>MNKARLHNLLHQYLNGLISEADCIELLDYINNAGTDEIADAVIVDLVDLEKAPQFGEKQTDEILQRIQSDFRFKESPHVKKEQASVFSIYKNKWLQIAAACFLLLMGGMLYVRRQSKSNTNTGHFAASPKTPILPGSSKAFLTMANGKIILLSNATNGILAKTNSGSVLKTRNGQIVYNSIDGVKANNGQGIGDNILTTPKGGEYEVVLPDGTKVWLNAASSISYPVAFIGHDRQVKLVGEAYFEVAKNKDKPFYVNINNVQVRVLGTHFNIEAYNDDEKIKTTLLEGAVQITKNDAHSTLAPGQQAVINKNSNSIIVSTADIDDAMAWKNGYFIFDHDNIQGIMKKVSRWYDVDVAYQGNFNDLKFGGTFYRSKSIEELLQHLESVGNIHLVIKGRRIIVMN</sequence>
<dbReference type="Pfam" id="PF04773">
    <property type="entry name" value="FecR"/>
    <property type="match status" value="1"/>
</dbReference>
<gene>
    <name evidence="3" type="ORF">HDF23_000278</name>
</gene>
<dbReference type="PANTHER" id="PTHR30273:SF2">
    <property type="entry name" value="PROTEIN FECR"/>
    <property type="match status" value="1"/>
</dbReference>
<reference evidence="3 4" key="1">
    <citation type="submission" date="2020-08" db="EMBL/GenBank/DDBJ databases">
        <title>Genomic Encyclopedia of Type Strains, Phase IV (KMG-V): Genome sequencing to study the core and pangenomes of soil and plant-associated prokaryotes.</title>
        <authorList>
            <person name="Whitman W."/>
        </authorList>
    </citation>
    <scope>NUCLEOTIDE SEQUENCE [LARGE SCALE GENOMIC DNA]</scope>
    <source>
        <strain evidence="3 4">ANJLi2</strain>
    </source>
</reference>
<feature type="domain" description="FecR protein" evidence="1">
    <location>
        <begin position="197"/>
        <end position="291"/>
    </location>
</feature>
<dbReference type="InterPro" id="IPR032508">
    <property type="entry name" value="FecR_C"/>
</dbReference>
<proteinExistence type="predicted"/>
<dbReference type="EMBL" id="JACHCB010000001">
    <property type="protein sequence ID" value="MBB6107548.1"/>
    <property type="molecule type" value="Genomic_DNA"/>
</dbReference>
<accession>A0ABR6PD61</accession>
<dbReference type="PANTHER" id="PTHR30273">
    <property type="entry name" value="PERIPLASMIC SIGNAL SENSOR AND SIGMA FACTOR ACTIVATOR FECR-RELATED"/>
    <property type="match status" value="1"/>
</dbReference>
<dbReference type="InterPro" id="IPR006860">
    <property type="entry name" value="FecR"/>
</dbReference>
<protein>
    <recommendedName>
        <fullName evidence="5">FecR family protein</fullName>
    </recommendedName>
</protein>
<dbReference type="Gene3D" id="3.55.50.30">
    <property type="match status" value="1"/>
</dbReference>
<evidence type="ECO:0000313" key="4">
    <source>
        <dbReference type="Proteomes" id="UP000541583"/>
    </source>
</evidence>
<evidence type="ECO:0008006" key="5">
    <source>
        <dbReference type="Google" id="ProtNLM"/>
    </source>
</evidence>
<keyword evidence="4" id="KW-1185">Reference proteome</keyword>
<evidence type="ECO:0000259" key="2">
    <source>
        <dbReference type="Pfam" id="PF16344"/>
    </source>
</evidence>
<dbReference type="RefSeq" id="WP_076370085.1">
    <property type="nucleotide sequence ID" value="NZ_FTMG01000001.1"/>
</dbReference>
<dbReference type="Proteomes" id="UP000541583">
    <property type="component" value="Unassembled WGS sequence"/>
</dbReference>
<dbReference type="Gene3D" id="2.60.120.1440">
    <property type="match status" value="1"/>
</dbReference>
<dbReference type="Pfam" id="PF16344">
    <property type="entry name" value="FecR_C"/>
    <property type="match status" value="1"/>
</dbReference>
<evidence type="ECO:0000259" key="1">
    <source>
        <dbReference type="Pfam" id="PF04773"/>
    </source>
</evidence>
<name>A0ABR6PD61_9SPHI</name>
<feature type="domain" description="Protein FecR C-terminal" evidence="2">
    <location>
        <begin position="333"/>
        <end position="401"/>
    </location>
</feature>